<accession>A0A2A9DUU9</accession>
<keyword evidence="2" id="KW-0479">Metal-binding</keyword>
<dbReference type="PROSITE" id="PS00149">
    <property type="entry name" value="SULFATASE_2"/>
    <property type="match status" value="1"/>
</dbReference>
<dbReference type="NCBIfam" id="TIGR03417">
    <property type="entry name" value="chol_sulfatase"/>
    <property type="match status" value="1"/>
</dbReference>
<proteinExistence type="inferred from homology"/>
<dbReference type="SUPFAM" id="SSF53649">
    <property type="entry name" value="Alkaline phosphatase-like"/>
    <property type="match status" value="1"/>
</dbReference>
<name>A0A2A9DUU9_9MICO</name>
<dbReference type="GO" id="GO:0008484">
    <property type="term" value="F:sulfuric ester hydrolase activity"/>
    <property type="evidence" value="ECO:0007669"/>
    <property type="project" value="TreeGrafter"/>
</dbReference>
<dbReference type="InterPro" id="IPR024607">
    <property type="entry name" value="Sulfatase_CS"/>
</dbReference>
<dbReference type="EMBL" id="PDJE01000001">
    <property type="protein sequence ID" value="PFG29720.1"/>
    <property type="molecule type" value="Genomic_DNA"/>
</dbReference>
<comment type="similarity">
    <text evidence="1">Belongs to the sulfatase family.</text>
</comment>
<evidence type="ECO:0000256" key="3">
    <source>
        <dbReference type="ARBA" id="ARBA00022801"/>
    </source>
</evidence>
<dbReference type="RefSeq" id="WP_098406264.1">
    <property type="nucleotide sequence ID" value="NZ_PDJE01000001.1"/>
</dbReference>
<dbReference type="PANTHER" id="PTHR45953:SF1">
    <property type="entry name" value="IDURONATE 2-SULFATASE"/>
    <property type="match status" value="1"/>
</dbReference>
<gene>
    <name evidence="5" type="ORF">ATJ78_0635</name>
</gene>
<organism evidence="5 6">
    <name type="scientific">Paramicrobacterium agarici</name>
    <dbReference type="NCBI Taxonomy" id="630514"/>
    <lineage>
        <taxon>Bacteria</taxon>
        <taxon>Bacillati</taxon>
        <taxon>Actinomycetota</taxon>
        <taxon>Actinomycetes</taxon>
        <taxon>Micrococcales</taxon>
        <taxon>Microbacteriaceae</taxon>
        <taxon>Paramicrobacterium</taxon>
    </lineage>
</organism>
<dbReference type="InterPro" id="IPR017785">
    <property type="entry name" value="Choline-sulfatase"/>
</dbReference>
<dbReference type="InterPro" id="IPR017850">
    <property type="entry name" value="Alkaline_phosphatase_core_sf"/>
</dbReference>
<evidence type="ECO:0000313" key="5">
    <source>
        <dbReference type="EMBL" id="PFG29720.1"/>
    </source>
</evidence>
<keyword evidence="3" id="KW-0378">Hydrolase</keyword>
<keyword evidence="6" id="KW-1185">Reference proteome</keyword>
<evidence type="ECO:0000256" key="1">
    <source>
        <dbReference type="ARBA" id="ARBA00008779"/>
    </source>
</evidence>
<dbReference type="Gene3D" id="3.40.720.10">
    <property type="entry name" value="Alkaline Phosphatase, subunit A"/>
    <property type="match status" value="1"/>
</dbReference>
<evidence type="ECO:0000256" key="2">
    <source>
        <dbReference type="ARBA" id="ARBA00022723"/>
    </source>
</evidence>
<evidence type="ECO:0000313" key="6">
    <source>
        <dbReference type="Proteomes" id="UP000221369"/>
    </source>
</evidence>
<dbReference type="Proteomes" id="UP000221369">
    <property type="component" value="Unassembled WGS sequence"/>
</dbReference>
<feature type="domain" description="Sulfatase N-terminal" evidence="4">
    <location>
        <begin position="4"/>
        <end position="340"/>
    </location>
</feature>
<comment type="caution">
    <text evidence="5">The sequence shown here is derived from an EMBL/GenBank/DDBJ whole genome shotgun (WGS) entry which is preliminary data.</text>
</comment>
<dbReference type="InterPro" id="IPR000917">
    <property type="entry name" value="Sulfatase_N"/>
</dbReference>
<protein>
    <submittedName>
        <fullName evidence="5">Choline-sulfatase</fullName>
    </submittedName>
</protein>
<dbReference type="GO" id="GO:0046872">
    <property type="term" value="F:metal ion binding"/>
    <property type="evidence" value="ECO:0007669"/>
    <property type="project" value="UniProtKB-KW"/>
</dbReference>
<dbReference type="AlphaFoldDB" id="A0A2A9DUU9"/>
<dbReference type="GO" id="GO:0005737">
    <property type="term" value="C:cytoplasm"/>
    <property type="evidence" value="ECO:0007669"/>
    <property type="project" value="TreeGrafter"/>
</dbReference>
<dbReference type="Pfam" id="PF00884">
    <property type="entry name" value="Sulfatase"/>
    <property type="match status" value="1"/>
</dbReference>
<dbReference type="PANTHER" id="PTHR45953">
    <property type="entry name" value="IDURONATE 2-SULFATASE"/>
    <property type="match status" value="1"/>
</dbReference>
<reference evidence="5 6" key="1">
    <citation type="submission" date="2017-10" db="EMBL/GenBank/DDBJ databases">
        <title>Sequencing the genomes of 1000 actinobacteria strains.</title>
        <authorList>
            <person name="Klenk H.-P."/>
        </authorList>
    </citation>
    <scope>NUCLEOTIDE SEQUENCE [LARGE SCALE GENOMIC DNA]</scope>
    <source>
        <strain evidence="5 6">DSM 21798</strain>
    </source>
</reference>
<sequence length="484" mass="53673">MDRPNILLIVVDQMAHDVISALGHPSVVTPHLDELVDQSAVFENAYCTSPICLPSRASLLTGRLGRNLGIYDNGSELPARVPTLAHHLNRAGYTTVLSGKMHFAGPDQMHGFDERLTSDSAPASYALTPDWTDGATANPGTSVTRLRGDPVQPWSQQLAYDEEVLHTSLTRLRALAADSVPFLLCSSFVHPHDPFIVPAEYWHRYDDVEIPPPNDPAVPFDELHPFDQWIQIHHEADRFPLSEQETQTARRAYFAVVSYVDDLVGRLLAELDRLGLRDDTVVVFTSDHSEMLGEHGMWFKRTYREGSAKVPLLVSGTGVQPGRRPGVVSLVDLTPTLMEIGNVPDAAAHIAELDGESLAPVLHDPRSPGRDEAEFEYLAEGTLEPLLALRAGRYKYVYVRNQPALLFDLDADPHELRNLAPLPDDAGIVDRLRERLLSHVDIDALDADVRASQRQRHVTMAGTPPDRSWDISPSRTAIRLYPPP</sequence>
<evidence type="ECO:0000259" key="4">
    <source>
        <dbReference type="Pfam" id="PF00884"/>
    </source>
</evidence>